<dbReference type="GO" id="GO:0005743">
    <property type="term" value="C:mitochondrial inner membrane"/>
    <property type="evidence" value="ECO:0007669"/>
    <property type="project" value="UniProtKB-ARBA"/>
</dbReference>
<dbReference type="EMBL" id="CAJFCJ010000022">
    <property type="protein sequence ID" value="CAD5124618.1"/>
    <property type="molecule type" value="Genomic_DNA"/>
</dbReference>
<evidence type="ECO:0000313" key="10">
    <source>
        <dbReference type="EMBL" id="CAD5124618.1"/>
    </source>
</evidence>
<dbReference type="GO" id="GO:0006412">
    <property type="term" value="P:translation"/>
    <property type="evidence" value="ECO:0007669"/>
    <property type="project" value="InterPro"/>
</dbReference>
<proteinExistence type="inferred from homology"/>
<reference evidence="10 11" key="1">
    <citation type="submission" date="2020-08" db="EMBL/GenBank/DDBJ databases">
        <authorList>
            <person name="Hejnol A."/>
        </authorList>
    </citation>
    <scope>NUCLEOTIDE SEQUENCE [LARGE SCALE GENOMIC DNA]</scope>
</reference>
<keyword evidence="3" id="KW-0809">Transit peptide</keyword>
<dbReference type="Proteomes" id="UP000549394">
    <property type="component" value="Unassembled WGS sequence"/>
</dbReference>
<keyword evidence="11" id="KW-1185">Reference proteome</keyword>
<keyword evidence="5" id="KW-0496">Mitochondrion</keyword>
<evidence type="ECO:0000256" key="3">
    <source>
        <dbReference type="ARBA" id="ARBA00022946"/>
    </source>
</evidence>
<protein>
    <recommendedName>
        <fullName evidence="7">Large ribosomal subunit protein bL27m</fullName>
    </recommendedName>
    <alternativeName>
        <fullName evidence="8">39S ribosomal protein L27, mitochondrial</fullName>
    </alternativeName>
</protein>
<evidence type="ECO:0000256" key="1">
    <source>
        <dbReference type="ARBA" id="ARBA00004173"/>
    </source>
</evidence>
<feature type="region of interest" description="Disordered" evidence="9">
    <location>
        <begin position="27"/>
        <end position="48"/>
    </location>
</feature>
<sequence length="138" mass="15324">MSLTNVGNKLFQFTNLLGAVISRSASKKAGGSTRNKRTRTKGKSRGLKKWDGDQVEKGMILARQLGLKFYPGQNVGCGRDLTLFALEKGEVMWSVEKLSPHPYSPLYPATQAGRIVKKLFVHVLPEPQHQNFKLVSLV</sequence>
<dbReference type="PANTHER" id="PTHR15893:SF0">
    <property type="entry name" value="LARGE RIBOSOMAL SUBUNIT PROTEIN BL27M"/>
    <property type="match status" value="1"/>
</dbReference>
<evidence type="ECO:0000256" key="8">
    <source>
        <dbReference type="ARBA" id="ARBA00076963"/>
    </source>
</evidence>
<dbReference type="Gene3D" id="2.40.50.100">
    <property type="match status" value="1"/>
</dbReference>
<dbReference type="GO" id="GO:0005762">
    <property type="term" value="C:mitochondrial large ribosomal subunit"/>
    <property type="evidence" value="ECO:0007669"/>
    <property type="project" value="TreeGrafter"/>
</dbReference>
<evidence type="ECO:0000256" key="9">
    <source>
        <dbReference type="SAM" id="MobiDB-lite"/>
    </source>
</evidence>
<comment type="subcellular location">
    <subcellularLocation>
        <location evidence="1">Mitochondrion</location>
    </subcellularLocation>
</comment>
<keyword evidence="6" id="KW-0687">Ribonucleoprotein</keyword>
<evidence type="ECO:0000256" key="6">
    <source>
        <dbReference type="ARBA" id="ARBA00023274"/>
    </source>
</evidence>
<dbReference type="PRINTS" id="PR00063">
    <property type="entry name" value="RIBOSOMALL27"/>
</dbReference>
<evidence type="ECO:0000256" key="2">
    <source>
        <dbReference type="ARBA" id="ARBA00010797"/>
    </source>
</evidence>
<name>A0A7I8W919_9ANNE</name>
<evidence type="ECO:0000256" key="7">
    <source>
        <dbReference type="ARBA" id="ARBA00035267"/>
    </source>
</evidence>
<dbReference type="InterPro" id="IPR001684">
    <property type="entry name" value="Ribosomal_bL27"/>
</dbReference>
<organism evidence="10 11">
    <name type="scientific">Dimorphilus gyrociliatus</name>
    <dbReference type="NCBI Taxonomy" id="2664684"/>
    <lineage>
        <taxon>Eukaryota</taxon>
        <taxon>Metazoa</taxon>
        <taxon>Spiralia</taxon>
        <taxon>Lophotrochozoa</taxon>
        <taxon>Annelida</taxon>
        <taxon>Polychaeta</taxon>
        <taxon>Polychaeta incertae sedis</taxon>
        <taxon>Dinophilidae</taxon>
        <taxon>Dimorphilus</taxon>
    </lineage>
</organism>
<feature type="compositionally biased region" description="Basic residues" evidence="9">
    <location>
        <begin position="34"/>
        <end position="47"/>
    </location>
</feature>
<keyword evidence="4" id="KW-0689">Ribosomal protein</keyword>
<evidence type="ECO:0000256" key="4">
    <source>
        <dbReference type="ARBA" id="ARBA00022980"/>
    </source>
</evidence>
<dbReference type="AlphaFoldDB" id="A0A7I8W919"/>
<evidence type="ECO:0000313" key="11">
    <source>
        <dbReference type="Proteomes" id="UP000549394"/>
    </source>
</evidence>
<dbReference type="Pfam" id="PF01016">
    <property type="entry name" value="Ribosomal_L27"/>
    <property type="match status" value="1"/>
</dbReference>
<dbReference type="SUPFAM" id="SSF110324">
    <property type="entry name" value="Ribosomal L27 protein-like"/>
    <property type="match status" value="1"/>
</dbReference>
<dbReference type="FunFam" id="2.40.50.100:FF:000031">
    <property type="entry name" value="39S ribosomal protein L27, mitochondrial"/>
    <property type="match status" value="1"/>
</dbReference>
<dbReference type="GO" id="GO:0003735">
    <property type="term" value="F:structural constituent of ribosome"/>
    <property type="evidence" value="ECO:0007669"/>
    <property type="project" value="InterPro"/>
</dbReference>
<accession>A0A7I8W919</accession>
<comment type="similarity">
    <text evidence="2">Belongs to the bacterial ribosomal protein bL27 family.</text>
</comment>
<dbReference type="OrthoDB" id="1867012at2759"/>
<dbReference type="PANTHER" id="PTHR15893">
    <property type="entry name" value="RIBOSOMAL PROTEIN L27"/>
    <property type="match status" value="1"/>
</dbReference>
<comment type="caution">
    <text evidence="10">The sequence shown here is derived from an EMBL/GenBank/DDBJ whole genome shotgun (WGS) entry which is preliminary data.</text>
</comment>
<evidence type="ECO:0000256" key="5">
    <source>
        <dbReference type="ARBA" id="ARBA00023128"/>
    </source>
</evidence>
<gene>
    <name evidence="10" type="ORF">DGYR_LOCUS12133</name>
</gene>